<reference evidence="2 3" key="1">
    <citation type="submission" date="2020-01" db="EMBL/GenBank/DDBJ databases">
        <title>Paenibacillus soybeanensis sp. nov. isolated from the nodules of soybean (Glycine max(L.) Merr).</title>
        <authorList>
            <person name="Wang H."/>
        </authorList>
    </citation>
    <scope>NUCLEOTIDE SEQUENCE [LARGE SCALE GENOMIC DNA]</scope>
    <source>
        <strain evidence="2 3">DSM 23054</strain>
    </source>
</reference>
<dbReference type="Proteomes" id="UP000558113">
    <property type="component" value="Unassembled WGS sequence"/>
</dbReference>
<evidence type="ECO:0000313" key="2">
    <source>
        <dbReference type="EMBL" id="NBC68557.1"/>
    </source>
</evidence>
<accession>A0A7X4YLG6</accession>
<sequence length="155" mass="17382">MRLKSFTGIGTEERHALILLDSYRRLLGKPLMETNADKPAAEQLFEAPIAVLSHGTQLAPVLNYGNRTALGLWEMDWNAFTSMESRHTAEPLIQAERQRFLEAVAAKGYIDDYSGIRIAASGRKFRIEEAVVWNLVDEAGDYYGQAAAFAKYTRV</sequence>
<feature type="domain" description="MEKHLA" evidence="1">
    <location>
        <begin position="14"/>
        <end position="153"/>
    </location>
</feature>
<comment type="caution">
    <text evidence="2">The sequence shown here is derived from an EMBL/GenBank/DDBJ whole genome shotgun (WGS) entry which is preliminary data.</text>
</comment>
<dbReference type="InterPro" id="IPR013978">
    <property type="entry name" value="MEKHLA"/>
</dbReference>
<keyword evidence="3" id="KW-1185">Reference proteome</keyword>
<organism evidence="2 3">
    <name type="scientific">Paenibacillus sacheonensis</name>
    <dbReference type="NCBI Taxonomy" id="742054"/>
    <lineage>
        <taxon>Bacteria</taxon>
        <taxon>Bacillati</taxon>
        <taxon>Bacillota</taxon>
        <taxon>Bacilli</taxon>
        <taxon>Bacillales</taxon>
        <taxon>Paenibacillaceae</taxon>
        <taxon>Paenibacillus</taxon>
    </lineage>
</organism>
<dbReference type="Pfam" id="PF08670">
    <property type="entry name" value="MEKHLA"/>
    <property type="match status" value="1"/>
</dbReference>
<dbReference type="RefSeq" id="WP_161695518.1">
    <property type="nucleotide sequence ID" value="NZ_JAAAMU010000003.1"/>
</dbReference>
<proteinExistence type="predicted"/>
<gene>
    <name evidence="2" type="ORF">GT003_06125</name>
</gene>
<evidence type="ECO:0000313" key="3">
    <source>
        <dbReference type="Proteomes" id="UP000558113"/>
    </source>
</evidence>
<dbReference type="OrthoDB" id="9794448at2"/>
<dbReference type="EMBL" id="JAAAMU010000003">
    <property type="protein sequence ID" value="NBC68557.1"/>
    <property type="molecule type" value="Genomic_DNA"/>
</dbReference>
<dbReference type="AlphaFoldDB" id="A0A7X4YLG6"/>
<evidence type="ECO:0000259" key="1">
    <source>
        <dbReference type="Pfam" id="PF08670"/>
    </source>
</evidence>
<name>A0A7X4YLG6_9BACL</name>
<protein>
    <submittedName>
        <fullName evidence="2">MEKHLA domain-containing protein</fullName>
    </submittedName>
</protein>